<evidence type="ECO:0000313" key="1">
    <source>
        <dbReference type="EMBL" id="CAH9109133.1"/>
    </source>
</evidence>
<dbReference type="AlphaFoldDB" id="A0AAV0DW90"/>
<accession>A0AAV0DW90</accession>
<comment type="caution">
    <text evidence="1">The sequence shown here is derived from an EMBL/GenBank/DDBJ whole genome shotgun (WGS) entry which is preliminary data.</text>
</comment>
<dbReference type="Proteomes" id="UP001152523">
    <property type="component" value="Unassembled WGS sequence"/>
</dbReference>
<name>A0AAV0DW90_9ASTE</name>
<evidence type="ECO:0000313" key="2">
    <source>
        <dbReference type="Proteomes" id="UP001152523"/>
    </source>
</evidence>
<gene>
    <name evidence="1" type="ORF">CEPIT_LOCUS18595</name>
</gene>
<protein>
    <submittedName>
        <fullName evidence="1">Uncharacterized protein</fullName>
    </submittedName>
</protein>
<reference evidence="1" key="1">
    <citation type="submission" date="2022-07" db="EMBL/GenBank/DDBJ databases">
        <authorList>
            <person name="Macas J."/>
            <person name="Novak P."/>
            <person name="Neumann P."/>
        </authorList>
    </citation>
    <scope>NUCLEOTIDE SEQUENCE</scope>
</reference>
<organism evidence="1 2">
    <name type="scientific">Cuscuta epithymum</name>
    <dbReference type="NCBI Taxonomy" id="186058"/>
    <lineage>
        <taxon>Eukaryota</taxon>
        <taxon>Viridiplantae</taxon>
        <taxon>Streptophyta</taxon>
        <taxon>Embryophyta</taxon>
        <taxon>Tracheophyta</taxon>
        <taxon>Spermatophyta</taxon>
        <taxon>Magnoliopsida</taxon>
        <taxon>eudicotyledons</taxon>
        <taxon>Gunneridae</taxon>
        <taxon>Pentapetalae</taxon>
        <taxon>asterids</taxon>
        <taxon>lamiids</taxon>
        <taxon>Solanales</taxon>
        <taxon>Convolvulaceae</taxon>
        <taxon>Cuscuteae</taxon>
        <taxon>Cuscuta</taxon>
        <taxon>Cuscuta subgen. Cuscuta</taxon>
    </lineage>
</organism>
<keyword evidence="2" id="KW-1185">Reference proteome</keyword>
<dbReference type="EMBL" id="CAMAPF010000150">
    <property type="protein sequence ID" value="CAH9109133.1"/>
    <property type="molecule type" value="Genomic_DNA"/>
</dbReference>
<proteinExistence type="predicted"/>
<sequence>MKRHNKLQPFPLFDQLLPKAQLLVAENDFQLTRRRTRVRQRRHVVRVRVRRRASLLEELRVARRPARLRAVEMVPAAELVRLERFAPTLAGHHRPVTALGPEVKLRRARLDEIRPAADHRTVAFPFVGGDRQGEVEAVDEADRVGGEVTVSVVEIQLDESRRKGAAGAVALQPAAAVPGVA</sequence>